<evidence type="ECO:0000313" key="5">
    <source>
        <dbReference type="Proteomes" id="UP000596660"/>
    </source>
</evidence>
<evidence type="ECO:0000256" key="2">
    <source>
        <dbReference type="SAM" id="MobiDB-lite"/>
    </source>
</evidence>
<reference evidence="4" key="2">
    <citation type="submission" date="2021-03" db="UniProtKB">
        <authorList>
            <consortium name="EnsemblPlants"/>
        </authorList>
    </citation>
    <scope>IDENTIFICATION</scope>
</reference>
<dbReference type="CDD" id="cd11346">
    <property type="entry name" value="AmyAc_plant_IsoA"/>
    <property type="match status" value="1"/>
</dbReference>
<dbReference type="Gene3D" id="3.20.20.80">
    <property type="entry name" value="Glycosidases"/>
    <property type="match status" value="1"/>
</dbReference>
<name>A0A803KUA0_CHEQI</name>
<dbReference type="Pfam" id="PF02922">
    <property type="entry name" value="CBM_48"/>
    <property type="match status" value="1"/>
</dbReference>
<dbReference type="GO" id="GO:0019252">
    <property type="term" value="P:starch biosynthetic process"/>
    <property type="evidence" value="ECO:0007669"/>
    <property type="project" value="InterPro"/>
</dbReference>
<dbReference type="Proteomes" id="UP000596660">
    <property type="component" value="Unplaced"/>
</dbReference>
<dbReference type="GO" id="GO:0019156">
    <property type="term" value="F:isoamylase activity"/>
    <property type="evidence" value="ECO:0007669"/>
    <property type="project" value="EnsemblPlants"/>
</dbReference>
<dbReference type="GO" id="GO:0005983">
    <property type="term" value="P:starch catabolic process"/>
    <property type="evidence" value="ECO:0007669"/>
    <property type="project" value="EnsemblPlants"/>
</dbReference>
<sequence length="1036" mass="114832">MSNLVAVNGSGFKSGPVGLFQTINTSANLSRKFACTCISLEGRDLIHEGKIGWQHVFHESYGCSKMQPVKKLGLQARALAGIPLEKAEQGLSKYHFRTENGGQVKVAVGKRSLKYSVHIEVCPSQLNGNPEKLVLNWGIYRSDSSSFIPFEFQTSAPEKAVSQISLRRNSFGTYIVEIEFESYLAPFYLSFMLNYINGSDSESFEIKSHRQTDFCIPIGFAAGYPAPPGVSFSSDGRMNFSLFSRNAESVVLCLFDDIASQKPALEIELDPYVNRTGDIWHASFDSVGPFVSYGYKCKGAVFSEKSNRVILDPYAKLLTKKLPGLPDLGQLHAIPAFDWSGDTRPGLSLEKLVLYRLNIMQFTGDKSSKLPAEFSGNFSGAAEKLQHFRNLGINSILLEPVFPCDDRKDPYYPFHYFSPMQVYGPAGDSISAINSMKEMVKTMHANGIEVHLEVVFTHTTEKGILQKIDPLSYFYADKDGELSIRYALNCNYPNMQQIIVDSLRYWVTEFHIDGFCFLNASDLLRGSYGESLSRPPLVETIAFDPVLSKTKIIADFWDPYDVKSKETCFPHWKRWAEINSKFCVDVRNFLRGEGLISSLATRLCGSGDIFSAGRSPSYSFNYVARNFGLSLVDLVSFSCSDLASEFSWNCGEEGPTDQKVVLEMRLKQIRNFLFILFVSLGVPVLNMGDECGQSTGGSPSYSKRKPFNWSALKTAFGVQITQLISFLISLRERRGDLLQKREFLEEENIGWYHCDLSPPRWDDPLAKFLAMELKADNRGSESSFVKGDLYAAFNAGGHSENIILPPPPEGMTWVRLLDTALAFPGFFSSDGIPVPEKMPGLIAYEMKSHSSVLFEAKILNARVVSGFRGFGGGFQWSEFVGYGVLSSWVSCVLGVVGFSGGFLWFGDLNDDGWEGIDLNKEPPAQCNITEEGTITREGIDLNDDCSVGSHSVGSERGLDSSGSGGGKPISKNAGSQIHFALMFGSASAMIKKAVNEHNHKVSPELSKHIAMYRKENITKHLEHRIENDHGFGAPVG</sequence>
<evidence type="ECO:0000259" key="3">
    <source>
        <dbReference type="SMART" id="SM00642"/>
    </source>
</evidence>
<dbReference type="Pfam" id="PF00128">
    <property type="entry name" value="Alpha-amylase"/>
    <property type="match status" value="1"/>
</dbReference>
<dbReference type="Gramene" id="AUR62002608-RA">
    <property type="protein sequence ID" value="AUR62002608-RA:cds"/>
    <property type="gene ID" value="AUR62002608"/>
</dbReference>
<keyword evidence="5" id="KW-1185">Reference proteome</keyword>
<dbReference type="InterPro" id="IPR006047">
    <property type="entry name" value="GH13_cat_dom"/>
</dbReference>
<dbReference type="AlphaFoldDB" id="A0A803KUA0"/>
<dbReference type="Gene3D" id="2.60.40.10">
    <property type="entry name" value="Immunoglobulins"/>
    <property type="match status" value="1"/>
</dbReference>
<protein>
    <recommendedName>
        <fullName evidence="3">Glycosyl hydrolase family 13 catalytic domain-containing protein</fullName>
    </recommendedName>
</protein>
<comment type="similarity">
    <text evidence="1">Belongs to the glycosyl hydrolase 13 family.</text>
</comment>
<reference evidence="4" key="1">
    <citation type="journal article" date="2017" name="Nature">
        <title>The genome of Chenopodium quinoa.</title>
        <authorList>
            <person name="Jarvis D.E."/>
            <person name="Ho Y.S."/>
            <person name="Lightfoot D.J."/>
            <person name="Schmoeckel S.M."/>
            <person name="Li B."/>
            <person name="Borm T.J.A."/>
            <person name="Ohyanagi H."/>
            <person name="Mineta K."/>
            <person name="Michell C.T."/>
            <person name="Saber N."/>
            <person name="Kharbatia N.M."/>
            <person name="Rupper R.R."/>
            <person name="Sharp A.R."/>
            <person name="Dally N."/>
            <person name="Boughton B.A."/>
            <person name="Woo Y.H."/>
            <person name="Gao G."/>
            <person name="Schijlen E.G.W.M."/>
            <person name="Guo X."/>
            <person name="Momin A.A."/>
            <person name="Negrao S."/>
            <person name="Al-Babili S."/>
            <person name="Gehring C."/>
            <person name="Roessner U."/>
            <person name="Jung C."/>
            <person name="Murphy K."/>
            <person name="Arold S.T."/>
            <person name="Gojobori T."/>
            <person name="van der Linden C.G."/>
            <person name="van Loo E.N."/>
            <person name="Jellen E.N."/>
            <person name="Maughan P.J."/>
            <person name="Tester M."/>
        </authorList>
    </citation>
    <scope>NUCLEOTIDE SEQUENCE [LARGE SCALE GENOMIC DNA]</scope>
    <source>
        <strain evidence="4">cv. PI 614886</strain>
    </source>
</reference>
<dbReference type="CDD" id="cd02856">
    <property type="entry name" value="E_set_GDE_Isoamylase_N"/>
    <property type="match status" value="1"/>
</dbReference>
<dbReference type="SUPFAM" id="SSF51445">
    <property type="entry name" value="(Trans)glycosidases"/>
    <property type="match status" value="1"/>
</dbReference>
<dbReference type="InterPro" id="IPR017853">
    <property type="entry name" value="GH"/>
</dbReference>
<dbReference type="SMART" id="SM00642">
    <property type="entry name" value="Aamy"/>
    <property type="match status" value="1"/>
</dbReference>
<feature type="region of interest" description="Disordered" evidence="2">
    <location>
        <begin position="950"/>
        <end position="969"/>
    </location>
</feature>
<proteinExistence type="inferred from homology"/>
<accession>A0A803KUA0</accession>
<dbReference type="PANTHER" id="PTHR43002">
    <property type="entry name" value="GLYCOGEN DEBRANCHING ENZYME"/>
    <property type="match status" value="1"/>
</dbReference>
<feature type="domain" description="Glycosyl hydrolase family 13 catalytic" evidence="3">
    <location>
        <begin position="368"/>
        <end position="734"/>
    </location>
</feature>
<dbReference type="Gene3D" id="2.60.40.1180">
    <property type="entry name" value="Golgi alpha-mannosidase II"/>
    <property type="match status" value="1"/>
</dbReference>
<dbReference type="InterPro" id="IPR004193">
    <property type="entry name" value="Glyco_hydro_13_N"/>
</dbReference>
<dbReference type="InterPro" id="IPR014756">
    <property type="entry name" value="Ig_E-set"/>
</dbReference>
<dbReference type="GO" id="GO:0043033">
    <property type="term" value="C:isoamylase complex"/>
    <property type="evidence" value="ECO:0007669"/>
    <property type="project" value="EnsemblPlants"/>
</dbReference>
<dbReference type="InterPro" id="IPR044096">
    <property type="entry name" value="AmyAc_plant_ISA2"/>
</dbReference>
<dbReference type="InterPro" id="IPR044505">
    <property type="entry name" value="GlgX_Isoamylase_N_E_set"/>
</dbReference>
<organism evidence="4 5">
    <name type="scientific">Chenopodium quinoa</name>
    <name type="common">Quinoa</name>
    <dbReference type="NCBI Taxonomy" id="63459"/>
    <lineage>
        <taxon>Eukaryota</taxon>
        <taxon>Viridiplantae</taxon>
        <taxon>Streptophyta</taxon>
        <taxon>Embryophyta</taxon>
        <taxon>Tracheophyta</taxon>
        <taxon>Spermatophyta</taxon>
        <taxon>Magnoliopsida</taxon>
        <taxon>eudicotyledons</taxon>
        <taxon>Gunneridae</taxon>
        <taxon>Pentapetalae</taxon>
        <taxon>Caryophyllales</taxon>
        <taxon>Chenopodiaceae</taxon>
        <taxon>Chenopodioideae</taxon>
        <taxon>Atripliceae</taxon>
        <taxon>Chenopodium</taxon>
    </lineage>
</organism>
<dbReference type="OMA" id="YCCHSEE"/>
<evidence type="ECO:0000256" key="1">
    <source>
        <dbReference type="ARBA" id="ARBA00008061"/>
    </source>
</evidence>
<evidence type="ECO:0000313" key="4">
    <source>
        <dbReference type="EnsemblPlants" id="AUR62002608-RA:cds"/>
    </source>
</evidence>
<dbReference type="InterPro" id="IPR013780">
    <property type="entry name" value="Glyco_hydro_b"/>
</dbReference>
<dbReference type="SUPFAM" id="SSF51011">
    <property type="entry name" value="Glycosyl hydrolase domain"/>
    <property type="match status" value="1"/>
</dbReference>
<dbReference type="EnsemblPlants" id="AUR62002608-RA">
    <property type="protein sequence ID" value="AUR62002608-RA:cds"/>
    <property type="gene ID" value="AUR62002608"/>
</dbReference>
<dbReference type="SUPFAM" id="SSF81296">
    <property type="entry name" value="E set domains"/>
    <property type="match status" value="1"/>
</dbReference>
<dbReference type="InterPro" id="IPR013783">
    <property type="entry name" value="Ig-like_fold"/>
</dbReference>
<dbReference type="GO" id="GO:0010021">
    <property type="term" value="P:amylopectin biosynthetic process"/>
    <property type="evidence" value="ECO:0007669"/>
    <property type="project" value="EnsemblPlants"/>
</dbReference>